<evidence type="ECO:0000313" key="1">
    <source>
        <dbReference type="EMBL" id="PZE15667.1"/>
    </source>
</evidence>
<gene>
    <name evidence="1" type="ORF">DNU06_16810</name>
</gene>
<sequence length="162" mass="18795">MKKNYSKTCKTVKMNQVLCMLCLVWLCSCKLLYHKPIEIYGEINIHYEYQNLTVPINARLKLYDKSFNLLSVVDSSHNGKYLFQFEKSRDKEYYLVMSAIKLPNDAVTIYHPNKFWECWNEPDTLLITSIGAQPPIVIDECVVKVTPGLPSNDGGFIYEKQD</sequence>
<organism evidence="1 2">
    <name type="scientific">Putridiphycobacter roseus</name>
    <dbReference type="NCBI Taxonomy" id="2219161"/>
    <lineage>
        <taxon>Bacteria</taxon>
        <taxon>Pseudomonadati</taxon>
        <taxon>Bacteroidota</taxon>
        <taxon>Flavobacteriia</taxon>
        <taxon>Flavobacteriales</taxon>
        <taxon>Crocinitomicaceae</taxon>
        <taxon>Putridiphycobacter</taxon>
    </lineage>
</organism>
<name>A0A2W1MV25_9FLAO</name>
<dbReference type="AlphaFoldDB" id="A0A2W1MV25"/>
<protein>
    <submittedName>
        <fullName evidence="1">Uncharacterized protein</fullName>
    </submittedName>
</protein>
<comment type="caution">
    <text evidence="1">The sequence shown here is derived from an EMBL/GenBank/DDBJ whole genome shotgun (WGS) entry which is preliminary data.</text>
</comment>
<accession>A0A2W1MV25</accession>
<dbReference type="EMBL" id="QKSB01000020">
    <property type="protein sequence ID" value="PZE15667.1"/>
    <property type="molecule type" value="Genomic_DNA"/>
</dbReference>
<proteinExistence type="predicted"/>
<dbReference type="PROSITE" id="PS51257">
    <property type="entry name" value="PROKAR_LIPOPROTEIN"/>
    <property type="match status" value="1"/>
</dbReference>
<dbReference type="Proteomes" id="UP000249248">
    <property type="component" value="Unassembled WGS sequence"/>
</dbReference>
<evidence type="ECO:0000313" key="2">
    <source>
        <dbReference type="Proteomes" id="UP000249248"/>
    </source>
</evidence>
<reference evidence="1 2" key="1">
    <citation type="submission" date="2018-06" db="EMBL/GenBank/DDBJ databases">
        <title>The draft genome sequence of Crocinitomix sp. SM1701.</title>
        <authorList>
            <person name="Zhang X."/>
        </authorList>
    </citation>
    <scope>NUCLEOTIDE SEQUENCE [LARGE SCALE GENOMIC DNA]</scope>
    <source>
        <strain evidence="1 2">SM1701</strain>
    </source>
</reference>
<keyword evidence="2" id="KW-1185">Reference proteome</keyword>